<feature type="chain" id="PRO_5046989331" evidence="1">
    <location>
        <begin position="19"/>
        <end position="165"/>
    </location>
</feature>
<gene>
    <name evidence="2" type="ORF">ACFO3U_05270</name>
</gene>
<evidence type="ECO:0000313" key="2">
    <source>
        <dbReference type="EMBL" id="MFC4739397.1"/>
    </source>
</evidence>
<organism evidence="2 3">
    <name type="scientific">Flavobacterium ponti</name>
    <dbReference type="NCBI Taxonomy" id="665133"/>
    <lineage>
        <taxon>Bacteria</taxon>
        <taxon>Pseudomonadati</taxon>
        <taxon>Bacteroidota</taxon>
        <taxon>Flavobacteriia</taxon>
        <taxon>Flavobacteriales</taxon>
        <taxon>Flavobacteriaceae</taxon>
        <taxon>Flavobacterium</taxon>
    </lineage>
</organism>
<name>A0ABV9P1J2_9FLAO</name>
<protein>
    <submittedName>
        <fullName evidence="2">DUF6646 family protein</fullName>
    </submittedName>
</protein>
<reference evidence="3" key="1">
    <citation type="journal article" date="2019" name="Int. J. Syst. Evol. Microbiol.">
        <title>The Global Catalogue of Microorganisms (GCM) 10K type strain sequencing project: providing services to taxonomists for standard genome sequencing and annotation.</title>
        <authorList>
            <consortium name="The Broad Institute Genomics Platform"/>
            <consortium name="The Broad Institute Genome Sequencing Center for Infectious Disease"/>
            <person name="Wu L."/>
            <person name="Ma J."/>
        </authorList>
    </citation>
    <scope>NUCLEOTIDE SEQUENCE [LARGE SCALE GENOMIC DNA]</scope>
    <source>
        <strain evidence="3">CCUG 50349</strain>
    </source>
</reference>
<proteinExistence type="predicted"/>
<dbReference type="InterPro" id="IPR046588">
    <property type="entry name" value="DUF6646"/>
</dbReference>
<keyword evidence="3" id="KW-1185">Reference proteome</keyword>
<sequence length="165" mass="18119">MKKIITLIIVLVAFTSNAQVFKGKGDTKFQVGANMQENGTGIHVTTDFGLGENMSFGFAAVYLLNAERINDVKPDFEDRADIKIRFNANIGNVLNISDAVDIYPGLSLGTRNFGGHVGIRYFFTDGFGVYSEAGFPIASYKTDLVGFDKYNNQFTFNIGASFNLQ</sequence>
<dbReference type="Proteomes" id="UP001595885">
    <property type="component" value="Unassembled WGS sequence"/>
</dbReference>
<dbReference type="RefSeq" id="WP_379738790.1">
    <property type="nucleotide sequence ID" value="NZ_JBHSGW010000003.1"/>
</dbReference>
<evidence type="ECO:0000256" key="1">
    <source>
        <dbReference type="SAM" id="SignalP"/>
    </source>
</evidence>
<dbReference type="Pfam" id="PF20351">
    <property type="entry name" value="DUF6646"/>
    <property type="match status" value="1"/>
</dbReference>
<dbReference type="EMBL" id="JBHSGW010000003">
    <property type="protein sequence ID" value="MFC4739397.1"/>
    <property type="molecule type" value="Genomic_DNA"/>
</dbReference>
<keyword evidence="1" id="KW-0732">Signal</keyword>
<evidence type="ECO:0000313" key="3">
    <source>
        <dbReference type="Proteomes" id="UP001595885"/>
    </source>
</evidence>
<accession>A0ABV9P1J2</accession>
<feature type="signal peptide" evidence="1">
    <location>
        <begin position="1"/>
        <end position="18"/>
    </location>
</feature>
<comment type="caution">
    <text evidence="2">The sequence shown here is derived from an EMBL/GenBank/DDBJ whole genome shotgun (WGS) entry which is preliminary data.</text>
</comment>